<dbReference type="InterPro" id="IPR002478">
    <property type="entry name" value="PUA"/>
</dbReference>
<dbReference type="EMBL" id="AMCI01004274">
    <property type="protein sequence ID" value="EJW98420.1"/>
    <property type="molecule type" value="Genomic_DNA"/>
</dbReference>
<evidence type="ECO:0000259" key="1">
    <source>
        <dbReference type="Pfam" id="PF01472"/>
    </source>
</evidence>
<dbReference type="InterPro" id="IPR015947">
    <property type="entry name" value="PUA-like_sf"/>
</dbReference>
<sequence length="50" mass="5748">KSGHELARGLSHYSSDELERIKGCRSSEIEEIIGHKNYDEVIHRDDLVIL</sequence>
<name>J9CEI1_9ZZZZ</name>
<dbReference type="SUPFAM" id="SSF88697">
    <property type="entry name" value="PUA domain-like"/>
    <property type="match status" value="1"/>
</dbReference>
<dbReference type="AlphaFoldDB" id="J9CEI1"/>
<evidence type="ECO:0000313" key="2">
    <source>
        <dbReference type="EMBL" id="EJW98420.1"/>
    </source>
</evidence>
<dbReference type="PROSITE" id="PS50890">
    <property type="entry name" value="PUA"/>
    <property type="match status" value="1"/>
</dbReference>
<gene>
    <name evidence="2" type="ORF">EVA_13475</name>
</gene>
<feature type="non-terminal residue" evidence="2">
    <location>
        <position position="1"/>
    </location>
</feature>
<dbReference type="CDD" id="cd21157">
    <property type="entry name" value="PUA_G5K"/>
    <property type="match status" value="1"/>
</dbReference>
<accession>J9CEI1</accession>
<dbReference type="GO" id="GO:0003723">
    <property type="term" value="F:RNA binding"/>
    <property type="evidence" value="ECO:0007669"/>
    <property type="project" value="InterPro"/>
</dbReference>
<reference evidence="2" key="1">
    <citation type="journal article" date="2012" name="PLoS ONE">
        <title>Gene sets for utilization of primary and secondary nutrition supplies in the distal gut of endangered iberian lynx.</title>
        <authorList>
            <person name="Alcaide M."/>
            <person name="Messina E."/>
            <person name="Richter M."/>
            <person name="Bargiela R."/>
            <person name="Peplies J."/>
            <person name="Huws S.A."/>
            <person name="Newbold C.J."/>
            <person name="Golyshin P.N."/>
            <person name="Simon M.A."/>
            <person name="Lopez G."/>
            <person name="Yakimov M.M."/>
            <person name="Ferrer M."/>
        </authorList>
    </citation>
    <scope>NUCLEOTIDE SEQUENCE</scope>
</reference>
<dbReference type="Pfam" id="PF01472">
    <property type="entry name" value="PUA"/>
    <property type="match status" value="1"/>
</dbReference>
<comment type="caution">
    <text evidence="2">The sequence shown here is derived from an EMBL/GenBank/DDBJ whole genome shotgun (WGS) entry which is preliminary data.</text>
</comment>
<feature type="domain" description="PUA" evidence="1">
    <location>
        <begin position="2"/>
        <end position="33"/>
    </location>
</feature>
<dbReference type="Gene3D" id="2.30.130.10">
    <property type="entry name" value="PUA domain"/>
    <property type="match status" value="1"/>
</dbReference>
<proteinExistence type="predicted"/>
<dbReference type="InterPro" id="IPR036974">
    <property type="entry name" value="PUA_sf"/>
</dbReference>
<organism evidence="2">
    <name type="scientific">gut metagenome</name>
    <dbReference type="NCBI Taxonomy" id="749906"/>
    <lineage>
        <taxon>unclassified sequences</taxon>
        <taxon>metagenomes</taxon>
        <taxon>organismal metagenomes</taxon>
    </lineage>
</organism>
<protein>
    <submittedName>
        <fullName evidence="2">Protein containing PUA domain protein</fullName>
    </submittedName>
</protein>